<dbReference type="InterPro" id="IPR015422">
    <property type="entry name" value="PyrdxlP-dep_Trfase_small"/>
</dbReference>
<dbReference type="EMBL" id="SADE01000002">
    <property type="protein sequence ID" value="RVU36608.1"/>
    <property type="molecule type" value="Genomic_DNA"/>
</dbReference>
<dbReference type="EC" id="2.6.1.9" evidence="9"/>
<dbReference type="RefSeq" id="WP_127766084.1">
    <property type="nucleotide sequence ID" value="NZ_SADE01000002.1"/>
</dbReference>
<keyword evidence="6 9" id="KW-0808">Transferase</keyword>
<dbReference type="Gene3D" id="3.90.1150.10">
    <property type="entry name" value="Aspartate Aminotransferase, domain 1"/>
    <property type="match status" value="1"/>
</dbReference>
<dbReference type="GO" id="GO:0004400">
    <property type="term" value="F:histidinol-phosphate transaminase activity"/>
    <property type="evidence" value="ECO:0007669"/>
    <property type="project" value="UniProtKB-UniRule"/>
</dbReference>
<name>A0A3S2W4Y7_9PROT</name>
<dbReference type="PANTHER" id="PTHR43643:SF3">
    <property type="entry name" value="HISTIDINOL-PHOSPHATE AMINOTRANSFERASE"/>
    <property type="match status" value="1"/>
</dbReference>
<feature type="modified residue" description="N6-(pyridoxal phosphate)lysine" evidence="9">
    <location>
        <position position="220"/>
    </location>
</feature>
<reference evidence="12" key="1">
    <citation type="submission" date="2019-01" db="EMBL/GenBank/DDBJ databases">
        <title>Gri0909 isolated from a small marine red alga.</title>
        <authorList>
            <person name="Kim J."/>
            <person name="Jeong S.E."/>
            <person name="Jeon C.O."/>
        </authorList>
    </citation>
    <scope>NUCLEOTIDE SEQUENCE [LARGE SCALE GENOMIC DNA]</scope>
    <source>
        <strain evidence="12">Gri0909</strain>
    </source>
</reference>
<evidence type="ECO:0000256" key="6">
    <source>
        <dbReference type="ARBA" id="ARBA00022679"/>
    </source>
</evidence>
<comment type="cofactor">
    <cofactor evidence="1 9">
        <name>pyridoxal 5'-phosphate</name>
        <dbReference type="ChEBI" id="CHEBI:597326"/>
    </cofactor>
</comment>
<keyword evidence="12" id="KW-1185">Reference proteome</keyword>
<evidence type="ECO:0000256" key="7">
    <source>
        <dbReference type="ARBA" id="ARBA00022898"/>
    </source>
</evidence>
<evidence type="ECO:0000256" key="1">
    <source>
        <dbReference type="ARBA" id="ARBA00001933"/>
    </source>
</evidence>
<dbReference type="PANTHER" id="PTHR43643">
    <property type="entry name" value="HISTIDINOL-PHOSPHATE AMINOTRANSFERASE 2"/>
    <property type="match status" value="1"/>
</dbReference>
<proteinExistence type="inferred from homology"/>
<keyword evidence="9" id="KW-0028">Amino-acid biosynthesis</keyword>
<dbReference type="GO" id="GO:0030170">
    <property type="term" value="F:pyridoxal phosphate binding"/>
    <property type="evidence" value="ECO:0007669"/>
    <property type="project" value="InterPro"/>
</dbReference>
<gene>
    <name evidence="9" type="primary">hisC</name>
    <name evidence="11" type="ORF">EOI86_15610</name>
</gene>
<evidence type="ECO:0000256" key="2">
    <source>
        <dbReference type="ARBA" id="ARBA00005011"/>
    </source>
</evidence>
<organism evidence="11 12">
    <name type="scientific">Hwanghaeella grinnelliae</name>
    <dbReference type="NCBI Taxonomy" id="2500179"/>
    <lineage>
        <taxon>Bacteria</taxon>
        <taxon>Pseudomonadati</taxon>
        <taxon>Pseudomonadota</taxon>
        <taxon>Alphaproteobacteria</taxon>
        <taxon>Rhodospirillales</taxon>
        <taxon>Rhodospirillaceae</taxon>
        <taxon>Hwanghaeella</taxon>
    </lineage>
</organism>
<keyword evidence="7 9" id="KW-0663">Pyridoxal phosphate</keyword>
<accession>A0A3S2W4Y7</accession>
<dbReference type="InterPro" id="IPR050106">
    <property type="entry name" value="HistidinolP_aminotransfase"/>
</dbReference>
<comment type="caution">
    <text evidence="11">The sequence shown here is derived from an EMBL/GenBank/DDBJ whole genome shotgun (WGS) entry which is preliminary data.</text>
</comment>
<dbReference type="InterPro" id="IPR005861">
    <property type="entry name" value="HisP_aminotrans"/>
</dbReference>
<dbReference type="SUPFAM" id="SSF53383">
    <property type="entry name" value="PLP-dependent transferases"/>
    <property type="match status" value="1"/>
</dbReference>
<dbReference type="UniPathway" id="UPA00031">
    <property type="reaction ID" value="UER00012"/>
</dbReference>
<dbReference type="Gene3D" id="3.40.640.10">
    <property type="entry name" value="Type I PLP-dependent aspartate aminotransferase-like (Major domain)"/>
    <property type="match status" value="1"/>
</dbReference>
<dbReference type="InterPro" id="IPR004839">
    <property type="entry name" value="Aminotransferase_I/II_large"/>
</dbReference>
<evidence type="ECO:0000259" key="10">
    <source>
        <dbReference type="Pfam" id="PF00155"/>
    </source>
</evidence>
<dbReference type="GO" id="GO:0000105">
    <property type="term" value="P:L-histidine biosynthetic process"/>
    <property type="evidence" value="ECO:0007669"/>
    <property type="project" value="UniProtKB-UniRule"/>
</dbReference>
<comment type="subunit">
    <text evidence="4 9">Homodimer.</text>
</comment>
<dbReference type="InterPro" id="IPR015424">
    <property type="entry name" value="PyrdxlP-dep_Trfase"/>
</dbReference>
<dbReference type="Pfam" id="PF00155">
    <property type="entry name" value="Aminotran_1_2"/>
    <property type="match status" value="1"/>
</dbReference>
<protein>
    <recommendedName>
        <fullName evidence="9">Histidinol-phosphate aminotransferase</fullName>
        <ecNumber evidence="9">2.6.1.9</ecNumber>
    </recommendedName>
    <alternativeName>
        <fullName evidence="9">Imidazole acetol-phosphate transaminase</fullName>
    </alternativeName>
</protein>
<evidence type="ECO:0000256" key="5">
    <source>
        <dbReference type="ARBA" id="ARBA00022576"/>
    </source>
</evidence>
<dbReference type="CDD" id="cd00609">
    <property type="entry name" value="AAT_like"/>
    <property type="match status" value="1"/>
</dbReference>
<evidence type="ECO:0000313" key="12">
    <source>
        <dbReference type="Proteomes" id="UP000287447"/>
    </source>
</evidence>
<evidence type="ECO:0000256" key="8">
    <source>
        <dbReference type="ARBA" id="ARBA00047481"/>
    </source>
</evidence>
<evidence type="ECO:0000256" key="3">
    <source>
        <dbReference type="ARBA" id="ARBA00007970"/>
    </source>
</evidence>
<dbReference type="HAMAP" id="MF_01023">
    <property type="entry name" value="HisC_aminotrans_2"/>
    <property type="match status" value="1"/>
</dbReference>
<keyword evidence="9" id="KW-0368">Histidine biosynthesis</keyword>
<dbReference type="InterPro" id="IPR015421">
    <property type="entry name" value="PyrdxlP-dep_Trfase_major"/>
</dbReference>
<evidence type="ECO:0000313" key="11">
    <source>
        <dbReference type="EMBL" id="RVU36608.1"/>
    </source>
</evidence>
<evidence type="ECO:0000256" key="4">
    <source>
        <dbReference type="ARBA" id="ARBA00011738"/>
    </source>
</evidence>
<comment type="catalytic activity">
    <reaction evidence="8 9">
        <text>L-histidinol phosphate + 2-oxoglutarate = 3-(imidazol-4-yl)-2-oxopropyl phosphate + L-glutamate</text>
        <dbReference type="Rhea" id="RHEA:23744"/>
        <dbReference type="ChEBI" id="CHEBI:16810"/>
        <dbReference type="ChEBI" id="CHEBI:29985"/>
        <dbReference type="ChEBI" id="CHEBI:57766"/>
        <dbReference type="ChEBI" id="CHEBI:57980"/>
        <dbReference type="EC" id="2.6.1.9"/>
    </reaction>
</comment>
<evidence type="ECO:0000256" key="9">
    <source>
        <dbReference type="HAMAP-Rule" id="MF_01023"/>
    </source>
</evidence>
<sequence>MMRPTPKPGVMDAPLYVPGDHKLEGIDEPAILSANENPLGPSAEAVGAFRDGAEKLHRYPDGGANELRRAIGEVNGLDPNRIICGAGSDELITLLIRAYAGVGDEVVYSKHGFAMYRITAITTGATPVAAPEKNLTTDVDAILAAVGPQTKLVFIANPNNPTGTYLDDSEVRRLIEGLPSHVLCVLDAAYAEYVSRNDYSAGAGFVDDYDNVVMLRTFSKIYGLAALRLGWGYARAEVIDAMNRLRSPFNVSSAAQAAGIAAIRDTAHVAESVRHNDEWLVWLTETIRGLGLEVNPSVGNFILVGFGDADRCKRANAFLESQGVIARGVGGYDLPEYLRLTVGTEKECHMSVDALKGFLATE</sequence>
<dbReference type="OrthoDB" id="9809616at2"/>
<dbReference type="AlphaFoldDB" id="A0A3S2W4Y7"/>
<feature type="domain" description="Aminotransferase class I/classII large" evidence="10">
    <location>
        <begin position="32"/>
        <end position="355"/>
    </location>
</feature>
<comment type="similarity">
    <text evidence="3 9">Belongs to the class-II pyridoxal-phosphate-dependent aminotransferase family. Histidinol-phosphate aminotransferase subfamily.</text>
</comment>
<comment type="pathway">
    <text evidence="2 9">Amino-acid biosynthesis; L-histidine biosynthesis; L-histidine from 5-phospho-alpha-D-ribose 1-diphosphate: step 7/9.</text>
</comment>
<dbReference type="NCBIfam" id="TIGR01141">
    <property type="entry name" value="hisC"/>
    <property type="match status" value="1"/>
</dbReference>
<keyword evidence="5 9" id="KW-0032">Aminotransferase</keyword>
<dbReference type="Proteomes" id="UP000287447">
    <property type="component" value="Unassembled WGS sequence"/>
</dbReference>